<evidence type="ECO:0000313" key="8">
    <source>
        <dbReference type="Proteomes" id="UP000199118"/>
    </source>
</evidence>
<dbReference type="SUPFAM" id="SSF48498">
    <property type="entry name" value="Tetracyclin repressor-like, C-terminal domain"/>
    <property type="match status" value="1"/>
</dbReference>
<evidence type="ECO:0000256" key="2">
    <source>
        <dbReference type="ARBA" id="ARBA00023125"/>
    </source>
</evidence>
<reference evidence="7 8" key="1">
    <citation type="submission" date="2016-10" db="EMBL/GenBank/DDBJ databases">
        <authorList>
            <person name="de Groot N.N."/>
        </authorList>
    </citation>
    <scope>NUCLEOTIDE SEQUENCE [LARGE SCALE GENOMIC DNA]</scope>
    <source>
        <strain evidence="7 8">DSM 17890</strain>
    </source>
</reference>
<evidence type="ECO:0000313" key="7">
    <source>
        <dbReference type="EMBL" id="SDX47196.1"/>
    </source>
</evidence>
<gene>
    <name evidence="7" type="ORF">SAMN05444336_105214</name>
</gene>
<dbReference type="Pfam" id="PF13305">
    <property type="entry name" value="TetR_C_33"/>
    <property type="match status" value="1"/>
</dbReference>
<dbReference type="PANTHER" id="PTHR30055:SF220">
    <property type="entry name" value="TETR-FAMILY REGULATORY PROTEIN"/>
    <property type="match status" value="1"/>
</dbReference>
<dbReference type="GO" id="GO:0003700">
    <property type="term" value="F:DNA-binding transcription factor activity"/>
    <property type="evidence" value="ECO:0007669"/>
    <property type="project" value="TreeGrafter"/>
</dbReference>
<feature type="compositionally biased region" description="Low complexity" evidence="5">
    <location>
        <begin position="11"/>
        <end position="21"/>
    </location>
</feature>
<dbReference type="InterPro" id="IPR009057">
    <property type="entry name" value="Homeodomain-like_sf"/>
</dbReference>
<keyword evidence="3" id="KW-0804">Transcription</keyword>
<accession>A0A1H3BZE2</accession>
<dbReference type="PROSITE" id="PS50977">
    <property type="entry name" value="HTH_TETR_2"/>
    <property type="match status" value="1"/>
</dbReference>
<evidence type="ECO:0000256" key="1">
    <source>
        <dbReference type="ARBA" id="ARBA00023015"/>
    </source>
</evidence>
<dbReference type="RefSeq" id="WP_092683319.1">
    <property type="nucleotide sequence ID" value="NZ_FNMZ01000005.1"/>
</dbReference>
<dbReference type="Proteomes" id="UP000199118">
    <property type="component" value="Unassembled WGS sequence"/>
</dbReference>
<dbReference type="PANTHER" id="PTHR30055">
    <property type="entry name" value="HTH-TYPE TRANSCRIPTIONAL REGULATOR RUTR"/>
    <property type="match status" value="1"/>
</dbReference>
<keyword evidence="1" id="KW-0805">Transcription regulation</keyword>
<feature type="DNA-binding region" description="H-T-H motif" evidence="4">
    <location>
        <begin position="66"/>
        <end position="85"/>
    </location>
</feature>
<sequence length="233" mass="24607">MAKKIPPPPSGAAADPSDPAPGAGGEGRFGCAFSRRRNRYHHGDLAQALVTAVRTLVERDGVEKLSISGACRMAGVSSAAPYKHFRDRADILRALCREGFGELREAMATAAAAIPAPGPDRLAALGKAYLAYAEANPGLFGVMFGMKRELHDPEDTRTHEIAHANMLIVIAEVGAALGEDPPGEEAHRLACVLWTFVHGAATLTLDGDYEAAGVEVDTHAMIDLAAHRLVPAR</sequence>
<dbReference type="EMBL" id="FNMZ01000005">
    <property type="protein sequence ID" value="SDX47196.1"/>
    <property type="molecule type" value="Genomic_DNA"/>
</dbReference>
<organism evidence="7 8">
    <name type="scientific">Albimonas donghaensis</name>
    <dbReference type="NCBI Taxonomy" id="356660"/>
    <lineage>
        <taxon>Bacteria</taxon>
        <taxon>Pseudomonadati</taxon>
        <taxon>Pseudomonadota</taxon>
        <taxon>Alphaproteobacteria</taxon>
        <taxon>Rhodobacterales</taxon>
        <taxon>Paracoccaceae</taxon>
        <taxon>Albimonas</taxon>
    </lineage>
</organism>
<protein>
    <submittedName>
        <fullName evidence="7">Transcriptional regulator, TetR family</fullName>
    </submittedName>
</protein>
<feature type="domain" description="HTH tetR-type" evidence="6">
    <location>
        <begin position="43"/>
        <end position="103"/>
    </location>
</feature>
<evidence type="ECO:0000259" key="6">
    <source>
        <dbReference type="PROSITE" id="PS50977"/>
    </source>
</evidence>
<dbReference type="GO" id="GO:0000976">
    <property type="term" value="F:transcription cis-regulatory region binding"/>
    <property type="evidence" value="ECO:0007669"/>
    <property type="project" value="TreeGrafter"/>
</dbReference>
<dbReference type="Gene3D" id="1.10.357.10">
    <property type="entry name" value="Tetracycline Repressor, domain 2"/>
    <property type="match status" value="1"/>
</dbReference>
<keyword evidence="8" id="KW-1185">Reference proteome</keyword>
<dbReference type="STRING" id="356660.SAMN05444336_105214"/>
<dbReference type="OrthoDB" id="7056813at2"/>
<dbReference type="SUPFAM" id="SSF46689">
    <property type="entry name" value="Homeodomain-like"/>
    <property type="match status" value="1"/>
</dbReference>
<feature type="region of interest" description="Disordered" evidence="5">
    <location>
        <begin position="1"/>
        <end position="28"/>
    </location>
</feature>
<evidence type="ECO:0000256" key="4">
    <source>
        <dbReference type="PROSITE-ProRule" id="PRU00335"/>
    </source>
</evidence>
<name>A0A1H3BZE2_9RHOB</name>
<dbReference type="InterPro" id="IPR050109">
    <property type="entry name" value="HTH-type_TetR-like_transc_reg"/>
</dbReference>
<evidence type="ECO:0000256" key="5">
    <source>
        <dbReference type="SAM" id="MobiDB-lite"/>
    </source>
</evidence>
<feature type="compositionally biased region" description="Pro residues" evidence="5">
    <location>
        <begin position="1"/>
        <end position="10"/>
    </location>
</feature>
<dbReference type="InterPro" id="IPR001647">
    <property type="entry name" value="HTH_TetR"/>
</dbReference>
<keyword evidence="2 4" id="KW-0238">DNA-binding</keyword>
<dbReference type="AlphaFoldDB" id="A0A1H3BZE2"/>
<dbReference type="InterPro" id="IPR036271">
    <property type="entry name" value="Tet_transcr_reg_TetR-rel_C_sf"/>
</dbReference>
<evidence type="ECO:0000256" key="3">
    <source>
        <dbReference type="ARBA" id="ARBA00023163"/>
    </source>
</evidence>
<proteinExistence type="predicted"/>
<dbReference type="InterPro" id="IPR025996">
    <property type="entry name" value="MT1864/Rv1816-like_C"/>
</dbReference>